<dbReference type="Pfam" id="PF03372">
    <property type="entry name" value="Exo_endo_phos"/>
    <property type="match status" value="1"/>
</dbReference>
<dbReference type="OrthoDB" id="7791090at2759"/>
<dbReference type="InterPro" id="IPR000477">
    <property type="entry name" value="RT_dom"/>
</dbReference>
<dbReference type="InterPro" id="IPR005135">
    <property type="entry name" value="Endo/exonuclease/phosphatase"/>
</dbReference>
<gene>
    <name evidence="2" type="ORF">PVAND_017809</name>
</gene>
<comment type="caution">
    <text evidence="2">The sequence shown here is derived from an EMBL/GenBank/DDBJ whole genome shotgun (WGS) entry which is preliminary data.</text>
</comment>
<dbReference type="Gene3D" id="3.60.10.10">
    <property type="entry name" value="Endonuclease/exonuclease/phosphatase"/>
    <property type="match status" value="1"/>
</dbReference>
<dbReference type="InterPro" id="IPR043502">
    <property type="entry name" value="DNA/RNA_pol_sf"/>
</dbReference>
<feature type="domain" description="Reverse transcriptase" evidence="1">
    <location>
        <begin position="494"/>
        <end position="764"/>
    </location>
</feature>
<accession>A0A9J6B8N4</accession>
<dbReference type="Pfam" id="PF00078">
    <property type="entry name" value="RVT_1"/>
    <property type="match status" value="1"/>
</dbReference>
<keyword evidence="3" id="KW-1185">Reference proteome</keyword>
<dbReference type="SUPFAM" id="SSF56672">
    <property type="entry name" value="DNA/RNA polymerases"/>
    <property type="match status" value="1"/>
</dbReference>
<dbReference type="InterPro" id="IPR052560">
    <property type="entry name" value="RdDP_mobile_element"/>
</dbReference>
<dbReference type="AlphaFoldDB" id="A0A9J6B8N4"/>
<dbReference type="EMBL" id="JADBJN010000017">
    <property type="protein sequence ID" value="KAG5666233.1"/>
    <property type="molecule type" value="Genomic_DNA"/>
</dbReference>
<name>A0A9J6B8N4_POLVA</name>
<dbReference type="Proteomes" id="UP001107558">
    <property type="component" value="Unassembled WGS sequence"/>
</dbReference>
<reference evidence="2" key="1">
    <citation type="submission" date="2021-03" db="EMBL/GenBank/DDBJ databases">
        <title>Chromosome level genome of the anhydrobiotic midge Polypedilum vanderplanki.</title>
        <authorList>
            <person name="Yoshida Y."/>
            <person name="Kikawada T."/>
            <person name="Gusev O."/>
        </authorList>
    </citation>
    <scope>NUCLEOTIDE SEQUENCE</scope>
    <source>
        <strain evidence="2">NIAS01</strain>
        <tissue evidence="2">Whole body or cell culture</tissue>
    </source>
</reference>
<dbReference type="PANTHER" id="PTHR36688:SF2">
    <property type="entry name" value="ENDONUCLEASE_EXONUCLEASE_PHOSPHATASE DOMAIN-CONTAINING PROTEIN"/>
    <property type="match status" value="1"/>
</dbReference>
<evidence type="ECO:0000313" key="2">
    <source>
        <dbReference type="EMBL" id="KAG5666233.1"/>
    </source>
</evidence>
<dbReference type="GO" id="GO:0003824">
    <property type="term" value="F:catalytic activity"/>
    <property type="evidence" value="ECO:0007669"/>
    <property type="project" value="InterPro"/>
</dbReference>
<protein>
    <recommendedName>
        <fullName evidence="1">Reverse transcriptase domain-containing protein</fullName>
    </recommendedName>
</protein>
<organism evidence="2 3">
    <name type="scientific">Polypedilum vanderplanki</name>
    <name type="common">Sleeping chironomid midge</name>
    <dbReference type="NCBI Taxonomy" id="319348"/>
    <lineage>
        <taxon>Eukaryota</taxon>
        <taxon>Metazoa</taxon>
        <taxon>Ecdysozoa</taxon>
        <taxon>Arthropoda</taxon>
        <taxon>Hexapoda</taxon>
        <taxon>Insecta</taxon>
        <taxon>Pterygota</taxon>
        <taxon>Neoptera</taxon>
        <taxon>Endopterygota</taxon>
        <taxon>Diptera</taxon>
        <taxon>Nematocera</taxon>
        <taxon>Chironomoidea</taxon>
        <taxon>Chironomidae</taxon>
        <taxon>Chironominae</taxon>
        <taxon>Polypedilum</taxon>
        <taxon>Polypedilum</taxon>
    </lineage>
</organism>
<dbReference type="PROSITE" id="PS50878">
    <property type="entry name" value="RT_POL"/>
    <property type="match status" value="1"/>
</dbReference>
<dbReference type="GO" id="GO:0071897">
    <property type="term" value="P:DNA biosynthetic process"/>
    <property type="evidence" value="ECO:0007669"/>
    <property type="project" value="UniProtKB-ARBA"/>
</dbReference>
<dbReference type="CDD" id="cd01650">
    <property type="entry name" value="RT_nLTR_like"/>
    <property type="match status" value="1"/>
</dbReference>
<proteinExistence type="predicted"/>
<dbReference type="InterPro" id="IPR036691">
    <property type="entry name" value="Endo/exonu/phosph_ase_sf"/>
</dbReference>
<evidence type="ECO:0000259" key="1">
    <source>
        <dbReference type="PROSITE" id="PS50878"/>
    </source>
</evidence>
<evidence type="ECO:0000313" key="3">
    <source>
        <dbReference type="Proteomes" id="UP001107558"/>
    </source>
</evidence>
<dbReference type="SUPFAM" id="SSF56219">
    <property type="entry name" value="DNase I-like"/>
    <property type="match status" value="1"/>
</dbReference>
<dbReference type="PANTHER" id="PTHR36688">
    <property type="entry name" value="ENDO/EXONUCLEASE/PHOSPHATASE DOMAIN-CONTAINING PROTEIN"/>
    <property type="match status" value="1"/>
</dbReference>
<sequence>MNNLINSIRVLFWNSNGIQPKIHELYLYANTNFIDVICLSETFLKNHMKLARDPNYLIYRLDRAEQNKGGVAILIKKNLKHQILPTAHTEIIENIGISIPLANGSNVCIYSVYLPGGTKNNEINNHFVKDIRTLMSSSRNSLFCGDLNAKHRFWNCKMANRAGTLLYNEYCSNNFNIYFPQESTYIPPDINRQPSTLDLVLTNNNFNIVPEICNDLLSDHTAISFNIKFQSTAELLENRGQFDYSNANWKKYRRLLNGTFHEQVGTPTFTTTSDIDTHIEKLTTAIINARDASIPKVIHNQYKINLPDSLIGMIKVKNALKCTWRRNRIPSLKSEINRMENKIKYEISQIRNSNWSHKLKSITPGNQSLWKTARMMKIGSKIIPPLKTATGLATCNVDKANVIANTFKNNHVNPINRVPAVYDYTVNATVTNFLNNNSQTDASDSLLLPTMDELKEAVNRLPNNKEPGKDGIKNCLIKNLPVYGFELLLLIFIACLRLGYFPMTWKHAKVFPIGKPNKDPSLPTSYRPISLLSSISKLLERLILNRVNKHCDINKIIPDTQHGFRSGFSTVHQLKRVIDYAKQGLRNKNSIGLITLDVEKAFDRVWYNGIIFKMIKLNFNTNIIKIVNSFLRNRSFHVAISNKVSQTHQIDIGVPQGAVLSPILYNIYTHDLPTNDSYESALFADDVAKFSANSTLLRVNKSITLAAKETYEYMRKWKININGAKTNAIFITKRISRQIPDTPLPIFETSVNWCDELKYLGIVIDKRLTFGKHIDYVIAKTNIAIKILYPLLSRNSKLDTKNKLLIYKLAIRPIFTYGMPALKGIADTHLKKLQITQNKALKMILNRSHFENTSKLHKDADIPLVKEYIEKITRKFDEKLILSQEL</sequence>